<gene>
    <name evidence="5" type="ORF">BX592_10933</name>
</gene>
<name>A0A4R8LRM7_9BURK</name>
<dbReference type="SUPFAM" id="SSF52540">
    <property type="entry name" value="P-loop containing nucleoside triphosphate hydrolases"/>
    <property type="match status" value="1"/>
</dbReference>
<dbReference type="EMBL" id="SORE01000009">
    <property type="protein sequence ID" value="TDY50250.1"/>
    <property type="molecule type" value="Genomic_DNA"/>
</dbReference>
<evidence type="ECO:0000259" key="4">
    <source>
        <dbReference type="PROSITE" id="PS00662"/>
    </source>
</evidence>
<reference evidence="5 6" key="1">
    <citation type="submission" date="2019-03" db="EMBL/GenBank/DDBJ databases">
        <title>Genomic Encyclopedia of Type Strains, Phase III (KMG-III): the genomes of soil and plant-associated and newly described type strains.</title>
        <authorList>
            <person name="Whitman W."/>
        </authorList>
    </citation>
    <scope>NUCLEOTIDE SEQUENCE [LARGE SCALE GENOMIC DNA]</scope>
    <source>
        <strain evidence="5 6">LMG 29544</strain>
    </source>
</reference>
<accession>A0A4R8LRM7</accession>
<dbReference type="GO" id="GO:0005886">
    <property type="term" value="C:plasma membrane"/>
    <property type="evidence" value="ECO:0007669"/>
    <property type="project" value="TreeGrafter"/>
</dbReference>
<dbReference type="InterPro" id="IPR001482">
    <property type="entry name" value="T2SS/T4SS_dom"/>
</dbReference>
<proteinExistence type="inferred from homology"/>
<dbReference type="PANTHER" id="PTHR30258:SF1">
    <property type="entry name" value="PROTEIN TRANSPORT PROTEIN HOFB HOMOLOG"/>
    <property type="match status" value="1"/>
</dbReference>
<dbReference type="CDD" id="cd01129">
    <property type="entry name" value="PulE-GspE-like"/>
    <property type="match status" value="1"/>
</dbReference>
<evidence type="ECO:0000256" key="3">
    <source>
        <dbReference type="ARBA" id="ARBA00022840"/>
    </source>
</evidence>
<dbReference type="OrthoDB" id="5790493at2"/>
<dbReference type="FunFam" id="3.40.50.300:FF:000398">
    <property type="entry name" value="Type IV pilus assembly ATPase PilB"/>
    <property type="match status" value="1"/>
</dbReference>
<organism evidence="5 6">
    <name type="scientific">Paraburkholderia rhizosphaerae</name>
    <dbReference type="NCBI Taxonomy" id="480658"/>
    <lineage>
        <taxon>Bacteria</taxon>
        <taxon>Pseudomonadati</taxon>
        <taxon>Pseudomonadota</taxon>
        <taxon>Betaproteobacteria</taxon>
        <taxon>Burkholderiales</taxon>
        <taxon>Burkholderiaceae</taxon>
        <taxon>Paraburkholderia</taxon>
    </lineage>
</organism>
<comment type="similarity">
    <text evidence="1">Belongs to the GSP E family.</text>
</comment>
<dbReference type="Proteomes" id="UP000295509">
    <property type="component" value="Unassembled WGS sequence"/>
</dbReference>
<evidence type="ECO:0000313" key="6">
    <source>
        <dbReference type="Proteomes" id="UP000295509"/>
    </source>
</evidence>
<dbReference type="PROSITE" id="PS00662">
    <property type="entry name" value="T2SP_E"/>
    <property type="match status" value="1"/>
</dbReference>
<dbReference type="PANTHER" id="PTHR30258">
    <property type="entry name" value="TYPE II SECRETION SYSTEM PROTEIN GSPE-RELATED"/>
    <property type="match status" value="1"/>
</dbReference>
<sequence>MFRSIAREAEPVSYPAPHASLTASTQLSALDEADAAPAVRLLTETLQEAARRNASDLHIEPSEQGWRIRLRIDGVLHEAAPPPAHLRDAFVTRVKVLARMDIAERRVPQDGRLRLATGAGRVEDYRVNSLPTIFGEKLVLRRLESLPADLSLDSLGLSTGQCASVEQAIRAPHGLVLVTGPTGSGKTFSLYCFLQMLNAQSRNLCSVEDPAEIQLAGVNQVNVREKAGLTFATALRAFLRQDPDVIMVGEIRDEETAGIAVKAAQTGHLVLSTLHTNDAPAAIARLIDLGVEPYNLAGALRMVTAQRLVRKLCTQCRMPDTQSTAALHAALRATGVPEDRLDGWRPYAAVGCDACHGVGYRGRIGVHQVMPVSDAMRESIVTHASTHTIARQARAEAVRTLREAALARVCDGSTSLAEALSATEVA</sequence>
<evidence type="ECO:0000313" key="5">
    <source>
        <dbReference type="EMBL" id="TDY50250.1"/>
    </source>
</evidence>
<dbReference type="GO" id="GO:0005524">
    <property type="term" value="F:ATP binding"/>
    <property type="evidence" value="ECO:0007669"/>
    <property type="project" value="UniProtKB-KW"/>
</dbReference>
<dbReference type="RefSeq" id="WP_134192286.1">
    <property type="nucleotide sequence ID" value="NZ_JBHLUW010000028.1"/>
</dbReference>
<dbReference type="GO" id="GO:0016887">
    <property type="term" value="F:ATP hydrolysis activity"/>
    <property type="evidence" value="ECO:0007669"/>
    <property type="project" value="TreeGrafter"/>
</dbReference>
<dbReference type="Pfam" id="PF00437">
    <property type="entry name" value="T2SSE"/>
    <property type="match status" value="1"/>
</dbReference>
<evidence type="ECO:0000256" key="1">
    <source>
        <dbReference type="ARBA" id="ARBA00006611"/>
    </source>
</evidence>
<keyword evidence="3" id="KW-0067">ATP-binding</keyword>
<protein>
    <submittedName>
        <fullName evidence="5">Type IV pilus assembly protein PilB</fullName>
    </submittedName>
</protein>
<dbReference type="AlphaFoldDB" id="A0A4R8LRM7"/>
<comment type="caution">
    <text evidence="5">The sequence shown here is derived from an EMBL/GenBank/DDBJ whole genome shotgun (WGS) entry which is preliminary data.</text>
</comment>
<dbReference type="Gene3D" id="3.40.50.300">
    <property type="entry name" value="P-loop containing nucleotide triphosphate hydrolases"/>
    <property type="match status" value="1"/>
</dbReference>
<dbReference type="InterPro" id="IPR027417">
    <property type="entry name" value="P-loop_NTPase"/>
</dbReference>
<dbReference type="Gene3D" id="3.30.450.90">
    <property type="match status" value="1"/>
</dbReference>
<keyword evidence="2" id="KW-0547">Nucleotide-binding</keyword>
<evidence type="ECO:0000256" key="2">
    <source>
        <dbReference type="ARBA" id="ARBA00022741"/>
    </source>
</evidence>
<keyword evidence="6" id="KW-1185">Reference proteome</keyword>
<feature type="domain" description="Bacterial type II secretion system protein E" evidence="4">
    <location>
        <begin position="239"/>
        <end position="253"/>
    </location>
</feature>